<gene>
    <name evidence="4" type="ORF">PBRA_002353</name>
    <name evidence="5" type="ORF">PLBR_LOCUS934</name>
</gene>
<dbReference type="EMBL" id="CDSF01000122">
    <property type="protein sequence ID" value="CEP02088.1"/>
    <property type="molecule type" value="Genomic_DNA"/>
</dbReference>
<geneLocation type="mitochondrion" evidence="5"/>
<feature type="region of interest" description="Disordered" evidence="1">
    <location>
        <begin position="363"/>
        <end position="384"/>
    </location>
</feature>
<evidence type="ECO:0000313" key="5">
    <source>
        <dbReference type="EMBL" id="SPQ93719.1"/>
    </source>
</evidence>
<feature type="chain" id="PRO_5035990835" evidence="3">
    <location>
        <begin position="41"/>
        <end position="426"/>
    </location>
</feature>
<feature type="transmembrane region" description="Helical" evidence="2">
    <location>
        <begin position="394"/>
        <end position="417"/>
    </location>
</feature>
<accession>A0A0G4J361</accession>
<keyword evidence="2" id="KW-0472">Membrane</keyword>
<organism evidence="4 6">
    <name type="scientific">Plasmodiophora brassicae</name>
    <name type="common">Clubroot disease agent</name>
    <dbReference type="NCBI Taxonomy" id="37360"/>
    <lineage>
        <taxon>Eukaryota</taxon>
        <taxon>Sar</taxon>
        <taxon>Rhizaria</taxon>
        <taxon>Endomyxa</taxon>
        <taxon>Phytomyxea</taxon>
        <taxon>Plasmodiophorida</taxon>
        <taxon>Plasmodiophoridae</taxon>
        <taxon>Plasmodiophora</taxon>
    </lineage>
</organism>
<feature type="signal peptide" evidence="3">
    <location>
        <begin position="1"/>
        <end position="40"/>
    </location>
</feature>
<reference evidence="4 6" key="1">
    <citation type="submission" date="2015-02" db="EMBL/GenBank/DDBJ databases">
        <authorList>
            <person name="Chooi Y.-H."/>
        </authorList>
    </citation>
    <scope>NUCLEOTIDE SEQUENCE [LARGE SCALE GENOMIC DNA]</scope>
    <source>
        <strain evidence="4">E3</strain>
    </source>
</reference>
<name>A0A0G4J361_PLABS</name>
<evidence type="ECO:0000256" key="2">
    <source>
        <dbReference type="SAM" id="Phobius"/>
    </source>
</evidence>
<evidence type="ECO:0000256" key="3">
    <source>
        <dbReference type="SAM" id="SignalP"/>
    </source>
</evidence>
<protein>
    <submittedName>
        <fullName evidence="4">Uncharacterized protein</fullName>
    </submittedName>
</protein>
<evidence type="ECO:0000313" key="6">
    <source>
        <dbReference type="Proteomes" id="UP000039324"/>
    </source>
</evidence>
<keyword evidence="2" id="KW-1133">Transmembrane helix</keyword>
<keyword evidence="2" id="KW-0812">Transmembrane</keyword>
<sequence length="426" mass="46715">MACSTGTWNLHMDAACRRTMTLVVLAVIALLMLSAPTGHAAPGEDATRSIAADCVSWFPTRTTCTLRRNSVAAGDKCWELITAVFYTTSSTGDRQQVNWTNAFDSGRQTGQVDRLKNGNVDDVWRCMPNARGELSVSFVFSGNLLLDEIHVRQGPENSTCRASSITISVSHAYDYLQIGCGKPEWYMYQVFADQNVIPVGLMRLYKELQHGRVAPREAPKMIAYPVTSRPVDSDLETSTQRIKHASYGLTQQIAAQVLLLKALHRRRQNLAAALNSRNDLLDECRRTSALLKRDIGAELNRSRHLQQQRTLLAGTGAVAAGVAVAQSMLWPASREPRDPPMPSDGVSTATIAAGAAAVGAGLASAMKTRRAPRPPANHDRARPPPPAFYVAPRYRLLIIAIAMSSVIVMSTATWVYVCHWPGRHRR</sequence>
<dbReference type="Proteomes" id="UP000039324">
    <property type="component" value="Unassembled WGS sequence"/>
</dbReference>
<dbReference type="EMBL" id="OVEO01000001">
    <property type="protein sequence ID" value="SPQ93719.1"/>
    <property type="molecule type" value="Genomic_DNA"/>
</dbReference>
<dbReference type="Proteomes" id="UP000290189">
    <property type="component" value="Unassembled WGS sequence"/>
</dbReference>
<reference evidence="5 7" key="2">
    <citation type="submission" date="2018-03" db="EMBL/GenBank/DDBJ databases">
        <authorList>
            <person name="Fogelqvist J."/>
        </authorList>
    </citation>
    <scope>NUCLEOTIDE SEQUENCE [LARGE SCALE GENOMIC DNA]</scope>
</reference>
<proteinExistence type="predicted"/>
<evidence type="ECO:0000313" key="4">
    <source>
        <dbReference type="EMBL" id="CEP02088.1"/>
    </source>
</evidence>
<evidence type="ECO:0000256" key="1">
    <source>
        <dbReference type="SAM" id="MobiDB-lite"/>
    </source>
</evidence>
<evidence type="ECO:0000313" key="7">
    <source>
        <dbReference type="Proteomes" id="UP000290189"/>
    </source>
</evidence>
<keyword evidence="6" id="KW-1185">Reference proteome</keyword>
<keyword evidence="3" id="KW-0732">Signal</keyword>
<dbReference type="AlphaFoldDB" id="A0A0G4J361"/>
<keyword evidence="5" id="KW-0496">Mitochondrion</keyword>